<evidence type="ECO:0000313" key="7">
    <source>
        <dbReference type="EMBL" id="EEN59526.1"/>
    </source>
</evidence>
<gene>
    <name evidence="7" type="ORF">BRAFLDRAFT_79051</name>
</gene>
<organism>
    <name type="scientific">Branchiostoma floridae</name>
    <name type="common">Florida lancelet</name>
    <name type="synonym">Amphioxus</name>
    <dbReference type="NCBI Taxonomy" id="7739"/>
    <lineage>
        <taxon>Eukaryota</taxon>
        <taxon>Metazoa</taxon>
        <taxon>Chordata</taxon>
        <taxon>Cephalochordata</taxon>
        <taxon>Leptocardii</taxon>
        <taxon>Amphioxiformes</taxon>
        <taxon>Branchiostomatidae</taxon>
        <taxon>Branchiostoma</taxon>
    </lineage>
</organism>
<dbReference type="PROSITE" id="PS50287">
    <property type="entry name" value="SRCR_2"/>
    <property type="match status" value="4"/>
</dbReference>
<accession>C3YK69</accession>
<keyword evidence="4" id="KW-1133">Transmembrane helix</keyword>
<evidence type="ECO:0000259" key="6">
    <source>
        <dbReference type="PROSITE" id="PS51034"/>
    </source>
</evidence>
<evidence type="ECO:0000256" key="2">
    <source>
        <dbReference type="ARBA" id="ARBA00023157"/>
    </source>
</evidence>
<keyword evidence="1" id="KW-0732">Signal</keyword>
<feature type="domain" description="SRCR" evidence="5">
    <location>
        <begin position="548"/>
        <end position="606"/>
    </location>
</feature>
<dbReference type="GO" id="GO:0016020">
    <property type="term" value="C:membrane"/>
    <property type="evidence" value="ECO:0007669"/>
    <property type="project" value="InterPro"/>
</dbReference>
<evidence type="ECO:0000256" key="3">
    <source>
        <dbReference type="PROSITE-ProRule" id="PRU00196"/>
    </source>
</evidence>
<feature type="disulfide bond" evidence="3">
    <location>
        <begin position="420"/>
        <end position="430"/>
    </location>
</feature>
<dbReference type="InterPro" id="IPR036772">
    <property type="entry name" value="SRCR-like_dom_sf"/>
</dbReference>
<dbReference type="InterPro" id="IPR001190">
    <property type="entry name" value="SRCR"/>
</dbReference>
<feature type="domain" description="SRCR" evidence="5">
    <location>
        <begin position="307"/>
        <end position="463"/>
    </location>
</feature>
<dbReference type="InParanoid" id="C3YK69"/>
<dbReference type="eggNOG" id="ENOG502RSDM">
    <property type="taxonomic scope" value="Eukaryota"/>
</dbReference>
<evidence type="ECO:0000256" key="4">
    <source>
        <dbReference type="SAM" id="Phobius"/>
    </source>
</evidence>
<feature type="domain" description="SRCR" evidence="5">
    <location>
        <begin position="114"/>
        <end position="163"/>
    </location>
</feature>
<keyword evidence="2 3" id="KW-1015">Disulfide bond</keyword>
<dbReference type="InterPro" id="IPR055356">
    <property type="entry name" value="ZP-N"/>
</dbReference>
<reference evidence="7" key="1">
    <citation type="journal article" date="2008" name="Nature">
        <title>The amphioxus genome and the evolution of the chordate karyotype.</title>
        <authorList>
            <consortium name="US DOE Joint Genome Institute (JGI-PGF)"/>
            <person name="Putnam N.H."/>
            <person name="Butts T."/>
            <person name="Ferrier D.E.K."/>
            <person name="Furlong R.F."/>
            <person name="Hellsten U."/>
            <person name="Kawashima T."/>
            <person name="Robinson-Rechavi M."/>
            <person name="Shoguchi E."/>
            <person name="Terry A."/>
            <person name="Yu J.-K."/>
            <person name="Benito-Gutierrez E.L."/>
            <person name="Dubchak I."/>
            <person name="Garcia-Fernandez J."/>
            <person name="Gibson-Brown J.J."/>
            <person name="Grigoriev I.V."/>
            <person name="Horton A.C."/>
            <person name="de Jong P.J."/>
            <person name="Jurka J."/>
            <person name="Kapitonov V.V."/>
            <person name="Kohara Y."/>
            <person name="Kuroki Y."/>
            <person name="Lindquist E."/>
            <person name="Lucas S."/>
            <person name="Osoegawa K."/>
            <person name="Pennacchio L.A."/>
            <person name="Salamov A.A."/>
            <person name="Satou Y."/>
            <person name="Sauka-Spengler T."/>
            <person name="Schmutz J."/>
            <person name="Shin-I T."/>
            <person name="Toyoda A."/>
            <person name="Bronner-Fraser M."/>
            <person name="Fujiyama A."/>
            <person name="Holland L.Z."/>
            <person name="Holland P.W.H."/>
            <person name="Satoh N."/>
            <person name="Rokhsar D.S."/>
        </authorList>
    </citation>
    <scope>NUCLEOTIDE SEQUENCE [LARGE SCALE GENOMIC DNA]</scope>
    <source>
        <strain evidence="7">S238N-H82</strain>
        <tissue evidence="7">Testes</tissue>
    </source>
</reference>
<dbReference type="AlphaFoldDB" id="C3YK69"/>
<keyword evidence="4" id="KW-0812">Transmembrane</keyword>
<dbReference type="SUPFAM" id="SSF56487">
    <property type="entry name" value="SRCR-like"/>
    <property type="match status" value="1"/>
</dbReference>
<dbReference type="EMBL" id="GG666520">
    <property type="protein sequence ID" value="EEN59526.1"/>
    <property type="molecule type" value="Genomic_DNA"/>
</dbReference>
<feature type="domain" description="SRCR" evidence="5">
    <location>
        <begin position="708"/>
        <end position="758"/>
    </location>
</feature>
<dbReference type="SMART" id="SM00241">
    <property type="entry name" value="ZP"/>
    <property type="match status" value="1"/>
</dbReference>
<dbReference type="Pfam" id="PF23344">
    <property type="entry name" value="ZP-N"/>
    <property type="match status" value="1"/>
</dbReference>
<sequence>MCRVDWRPCGDFPWDNGDVTVDCDYSYVEVKQWHSWSGTPPDDPVLVLRGRCTVTCPVGADVLVGPPYSDYSGWDLDDGAYYCNAGNSTWMGTEPVCLDRYDLFTTRTNETNGIRLLGGTFYGCVELFDDITQQWGPIMEWNPSMSWADLACRNLGFEAALATRAFFYYHHIVTLQQHYRPRYYTPNIPRFVLFPSLPQWKDWRPCGDFPWNKDDVTIDCDYTYSSIRQKHSWWTSTEPPLVLQGRCNVSCPDGADMLVGPPYFGEFGVFDGAYYCNLNNNTWMGAEPVCLGRYDLFTTKTNETNGIRLVGGEFYGCVLLYDDVTQQWGPVGGWPPGLQDKMAWADLACRNLGFSAGLATKAYTNEGMSILQTHYQPKYYPSTVPKFIANHSLPQWEGATLHDAIDRVERESCRYDSGNCANENYRFPMCLACAGHQKQDDPIDWRPCGDFPWHKDDITVDCDYTYSGKGPPWISPTDTPLVLHGRCTVTCRDVWAESLVGPPYSGDLGLLDGTYYCNVGNSTWMGTEPICLDRFSIYTVITNETNGIRLMGGEFFGCVELYDDVTQQWGPVVGFEIYDGGNHSEHKMSWANLACRNLGFNTGLATHAYDPRTWVSTEAYSLPGHFGHFTTYPSSTPLFVLTSSLPEWEGATLYDAIDRVEREPCPYDDSFCHKVYNEMCLACTVEDQDDANGPYNSSTILMDQSKTVRLVGGEFYGCVELYDNVTQLWGPVAGWEADGAQHENRMSWADLACRSLGFEAGLATVAYSLANGIADPRYAGYPLFYKYRDKQPTYPSTAPQFVLSQSLPQWEGATLHDTIDHIVRPCSYYGTCSSSSMCLACAREQDQNPQVSDINIHVTCTSDYMEASFPRPRGSSVQADDVQLAAPHCKAEENSTHIYIRAPLGECGTSREITPTEIIYRNLLTIGVDPSNSEIIWQQVTKMLHVQIQVDSSDTSLQVFPLTCVATPSDKPDDKIQNDVIVDGCATLPTLQFYPSPGPDRWRFGFQTFAFASGVGMVYLHCDVLLCNATDPNSRCAQGCLTSGGRTRREAGSEPDIYRLTQGPIVFSYDQTELRASRTTTDHQYVVTASAILGACAVLTGAMFVVGIVYKARREGRPAGYKE</sequence>
<name>C3YK69_BRAFL</name>
<dbReference type="InterPro" id="IPR055355">
    <property type="entry name" value="ZP-C"/>
</dbReference>
<dbReference type="PROSITE" id="PS51034">
    <property type="entry name" value="ZP_2"/>
    <property type="match status" value="1"/>
</dbReference>
<protein>
    <recommendedName>
        <fullName evidence="8">ZP domain-containing protein</fullName>
    </recommendedName>
</protein>
<keyword evidence="4" id="KW-0472">Membrane</keyword>
<dbReference type="Gene3D" id="2.60.40.4100">
    <property type="entry name" value="Zona pellucida, ZP-C domain"/>
    <property type="match status" value="1"/>
</dbReference>
<feature type="transmembrane region" description="Helical" evidence="4">
    <location>
        <begin position="1085"/>
        <end position="1110"/>
    </location>
</feature>
<dbReference type="InterPro" id="IPR001507">
    <property type="entry name" value="ZP_dom"/>
</dbReference>
<proteinExistence type="predicted"/>
<dbReference type="InterPro" id="IPR042235">
    <property type="entry name" value="ZP-C_dom"/>
</dbReference>
<dbReference type="PANTHER" id="PTHR14002">
    <property type="entry name" value="ENDOGLIN/TGF-BETA RECEPTOR TYPE III"/>
    <property type="match status" value="1"/>
</dbReference>
<feature type="domain" description="ZP" evidence="6">
    <location>
        <begin position="752"/>
        <end position="1043"/>
    </location>
</feature>
<evidence type="ECO:0000259" key="5">
    <source>
        <dbReference type="PROSITE" id="PS50287"/>
    </source>
</evidence>
<dbReference type="Pfam" id="PF00100">
    <property type="entry name" value="Zona_pellucida"/>
    <property type="match status" value="1"/>
</dbReference>
<evidence type="ECO:0000256" key="1">
    <source>
        <dbReference type="ARBA" id="ARBA00022729"/>
    </source>
</evidence>
<dbReference type="PANTHER" id="PTHR14002:SF43">
    <property type="entry name" value="DELTA-LIKE PROTEIN"/>
    <property type="match status" value="1"/>
</dbReference>
<comment type="caution">
    <text evidence="3">Lacks conserved residue(s) required for the propagation of feature annotation.</text>
</comment>
<evidence type="ECO:0008006" key="8">
    <source>
        <dbReference type="Google" id="ProtNLM"/>
    </source>
</evidence>